<comment type="caution">
    <text evidence="3">The sequence shown here is derived from an EMBL/GenBank/DDBJ whole genome shotgun (WGS) entry which is preliminary data.</text>
</comment>
<evidence type="ECO:0000256" key="1">
    <source>
        <dbReference type="SAM" id="MobiDB-lite"/>
    </source>
</evidence>
<evidence type="ECO:0000313" key="3">
    <source>
        <dbReference type="EMBL" id="MDV2683724.1"/>
    </source>
</evidence>
<feature type="signal peptide" evidence="2">
    <location>
        <begin position="1"/>
        <end position="17"/>
    </location>
</feature>
<organism evidence="3 4">
    <name type="scientific">Alkalihalophilus lindianensis</name>
    <dbReference type="NCBI Taxonomy" id="1630542"/>
    <lineage>
        <taxon>Bacteria</taxon>
        <taxon>Bacillati</taxon>
        <taxon>Bacillota</taxon>
        <taxon>Bacilli</taxon>
        <taxon>Bacillales</taxon>
        <taxon>Bacillaceae</taxon>
        <taxon>Alkalihalophilus</taxon>
    </lineage>
</organism>
<dbReference type="RefSeq" id="WP_317121019.1">
    <property type="nucleotide sequence ID" value="NZ_JAWJBA010000001.1"/>
</dbReference>
<dbReference type="PROSITE" id="PS51257">
    <property type="entry name" value="PROKAR_LIPOPROTEIN"/>
    <property type="match status" value="1"/>
</dbReference>
<reference evidence="3 4" key="1">
    <citation type="submission" date="2023-10" db="EMBL/GenBank/DDBJ databases">
        <title>Screening of Alkalihalobacillus lindianensis BZ-TG-R113 and Its Alleviation of Salt Stress on Rapeseed Growth.</title>
        <authorList>
            <person name="Zhao B."/>
            <person name="Guo T."/>
        </authorList>
    </citation>
    <scope>NUCLEOTIDE SEQUENCE [LARGE SCALE GENOMIC DNA]</scope>
    <source>
        <strain evidence="3 4">BZ-TG-R113</strain>
    </source>
</reference>
<proteinExistence type="predicted"/>
<feature type="region of interest" description="Disordered" evidence="1">
    <location>
        <begin position="43"/>
        <end position="70"/>
    </location>
</feature>
<dbReference type="EMBL" id="JAWJBA010000001">
    <property type="protein sequence ID" value="MDV2683724.1"/>
    <property type="molecule type" value="Genomic_DNA"/>
</dbReference>
<accession>A0ABU3X778</accession>
<evidence type="ECO:0000313" key="4">
    <source>
        <dbReference type="Proteomes" id="UP001287282"/>
    </source>
</evidence>
<feature type="compositionally biased region" description="Basic and acidic residues" evidence="1">
    <location>
        <begin position="51"/>
        <end position="61"/>
    </location>
</feature>
<protein>
    <recommendedName>
        <fullName evidence="5">Lipoprotein</fullName>
    </recommendedName>
</protein>
<evidence type="ECO:0000256" key="2">
    <source>
        <dbReference type="SAM" id="SignalP"/>
    </source>
</evidence>
<keyword evidence="4" id="KW-1185">Reference proteome</keyword>
<keyword evidence="2" id="KW-0732">Signal</keyword>
<sequence>MKKCTVFLLTLSISLIAACGIDQSIEENELQDPVIDETVEEEVAEGEIELGNEKEGTRNEENEGEGVPSNEIELADQKELEVNVEGQTEKRIATFNRSGLGYSIYVIEDYTLHSEEPGRDALTFNHDGNFFTRIIPHGEEVDASELKETIKEHAEGETEVMQHVPLDDVEYALVERVQSNGESTTLIHVAKTFEGELFQMTLFLPAKEAQEGVAPSMWAMLETIKP</sequence>
<gene>
    <name evidence="3" type="ORF">RYX56_04955</name>
</gene>
<dbReference type="Proteomes" id="UP001287282">
    <property type="component" value="Unassembled WGS sequence"/>
</dbReference>
<evidence type="ECO:0008006" key="5">
    <source>
        <dbReference type="Google" id="ProtNLM"/>
    </source>
</evidence>
<feature type="chain" id="PRO_5045529199" description="Lipoprotein" evidence="2">
    <location>
        <begin position="18"/>
        <end position="226"/>
    </location>
</feature>
<name>A0ABU3X778_9BACI</name>